<sequence length="198" mass="21833">MKKRITLLFGIILFVGSVYAQSPTGDSSDKQAKINSAMSAAPYAIAKNATIRDWPASEGEEMALLREGTNEYTCLPDMPGTPGNDPMCLDEPWLTWADAWMNQKEVNISKMGFGYMLQGGTPESNTDPYAEGPTDDNEWITDAVPHLMIIVPNNSMLEGLPVTPESGGPWVMWRNTPYVHVMAPMPKYNPSDVQEDSD</sequence>
<comment type="caution">
    <text evidence="2">The sequence shown here is derived from an EMBL/GenBank/DDBJ whole genome shotgun (WGS) entry which is preliminary data.</text>
</comment>
<organism evidence="2 3">
    <name type="scientific">Fodinibius salicampi</name>
    <dbReference type="NCBI Taxonomy" id="1920655"/>
    <lineage>
        <taxon>Bacteria</taxon>
        <taxon>Pseudomonadati</taxon>
        <taxon>Balneolota</taxon>
        <taxon>Balneolia</taxon>
        <taxon>Balneolales</taxon>
        <taxon>Balneolaceae</taxon>
        <taxon>Fodinibius</taxon>
    </lineage>
</organism>
<feature type="chain" id="PRO_5047451461" evidence="1">
    <location>
        <begin position="21"/>
        <end position="198"/>
    </location>
</feature>
<keyword evidence="3" id="KW-1185">Reference proteome</keyword>
<dbReference type="EMBL" id="JAJNDC010000002">
    <property type="protein sequence ID" value="MCW9713216.1"/>
    <property type="molecule type" value="Genomic_DNA"/>
</dbReference>
<protein>
    <submittedName>
        <fullName evidence="2">Uncharacterized protein</fullName>
    </submittedName>
</protein>
<feature type="signal peptide" evidence="1">
    <location>
        <begin position="1"/>
        <end position="20"/>
    </location>
</feature>
<dbReference type="Proteomes" id="UP001207337">
    <property type="component" value="Unassembled WGS sequence"/>
</dbReference>
<accession>A0ABT3PZF6</accession>
<keyword evidence="1" id="KW-0732">Signal</keyword>
<dbReference type="RefSeq" id="WP_265789741.1">
    <property type="nucleotide sequence ID" value="NZ_BAABRS010000002.1"/>
</dbReference>
<proteinExistence type="predicted"/>
<evidence type="ECO:0000313" key="2">
    <source>
        <dbReference type="EMBL" id="MCW9713216.1"/>
    </source>
</evidence>
<gene>
    <name evidence="2" type="ORF">LQ318_09890</name>
</gene>
<evidence type="ECO:0000256" key="1">
    <source>
        <dbReference type="SAM" id="SignalP"/>
    </source>
</evidence>
<reference evidence="2 3" key="1">
    <citation type="submission" date="2021-11" db="EMBL/GenBank/DDBJ databases">
        <title>Aliifidinibius sp. nov., a new bacterium isolated from saline soil.</title>
        <authorList>
            <person name="Galisteo C."/>
            <person name="De La Haba R."/>
            <person name="Sanchez-Porro C."/>
            <person name="Ventosa A."/>
        </authorList>
    </citation>
    <scope>NUCLEOTIDE SEQUENCE [LARGE SCALE GENOMIC DNA]</scope>
    <source>
        <strain evidence="2 3">KACC 190600</strain>
    </source>
</reference>
<name>A0ABT3PZF6_9BACT</name>
<evidence type="ECO:0000313" key="3">
    <source>
        <dbReference type="Proteomes" id="UP001207337"/>
    </source>
</evidence>